<sequence length="246" mass="26550">MKINVINPNTCLAMTDKIATSALSVANPGTEIMACSPLHGPESIECMRDEVLASAALLDVIAEGEARQVDGHIIACFGDPGCDAAKEIALAPVIGIAQAAFHFASLVSHRFSIVTTLSRTIPMAEHLLAKYGFAHQCVSIRAAEVEVLSLETISDSLFIDLKQECLKAIEEDHCEAIVLGCAGMSDIAERLQLELSIPVIDGVVAAVKLLESLYCLNLKTSKSFIYSEPPQKHFSGRYAHWSKLRE</sequence>
<gene>
    <name evidence="2" type="ORF">GCM10007931_24800</name>
</gene>
<dbReference type="EMBL" id="BSPV01000009">
    <property type="protein sequence ID" value="GLT15505.1"/>
    <property type="molecule type" value="Genomic_DNA"/>
</dbReference>
<proteinExistence type="inferred from homology"/>
<protein>
    <submittedName>
        <fullName evidence="2">Asp/Glu racemase</fullName>
    </submittedName>
</protein>
<evidence type="ECO:0000256" key="1">
    <source>
        <dbReference type="ARBA" id="ARBA00038414"/>
    </source>
</evidence>
<comment type="caution">
    <text evidence="2">The sequence shown here is derived from an EMBL/GenBank/DDBJ whole genome shotgun (WGS) entry which is preliminary data.</text>
</comment>
<dbReference type="InterPro" id="IPR052186">
    <property type="entry name" value="Hydantoin_racemase-like"/>
</dbReference>
<accession>A0ABQ6EQQ6</accession>
<organism evidence="2 3">
    <name type="scientific">Vibrio algivorus</name>
    <dbReference type="NCBI Taxonomy" id="1667024"/>
    <lineage>
        <taxon>Bacteria</taxon>
        <taxon>Pseudomonadati</taxon>
        <taxon>Pseudomonadota</taxon>
        <taxon>Gammaproteobacteria</taxon>
        <taxon>Vibrionales</taxon>
        <taxon>Vibrionaceae</taxon>
        <taxon>Vibrio</taxon>
    </lineage>
</organism>
<evidence type="ECO:0000313" key="3">
    <source>
        <dbReference type="Proteomes" id="UP001157156"/>
    </source>
</evidence>
<dbReference type="Gene3D" id="3.40.50.12500">
    <property type="match status" value="1"/>
</dbReference>
<dbReference type="PANTHER" id="PTHR28047:SF5">
    <property type="entry name" value="PROTEIN DCG1"/>
    <property type="match status" value="1"/>
</dbReference>
<dbReference type="InterPro" id="IPR053714">
    <property type="entry name" value="Iso_Racemase_Enz_sf"/>
</dbReference>
<dbReference type="PANTHER" id="PTHR28047">
    <property type="entry name" value="PROTEIN DCG1"/>
    <property type="match status" value="1"/>
</dbReference>
<dbReference type="InterPro" id="IPR015942">
    <property type="entry name" value="Asp/Glu/hydantoin_racemase"/>
</dbReference>
<dbReference type="Pfam" id="PF01177">
    <property type="entry name" value="Asp_Glu_race"/>
    <property type="match status" value="1"/>
</dbReference>
<name>A0ABQ6EQQ6_9VIBR</name>
<evidence type="ECO:0000313" key="2">
    <source>
        <dbReference type="EMBL" id="GLT15505.1"/>
    </source>
</evidence>
<comment type="similarity">
    <text evidence="1">Belongs to the HyuE racemase family.</text>
</comment>
<dbReference type="RefSeq" id="WP_089123461.1">
    <property type="nucleotide sequence ID" value="NZ_BSPV01000009.1"/>
</dbReference>
<keyword evidence="3" id="KW-1185">Reference proteome</keyword>
<dbReference type="Proteomes" id="UP001157156">
    <property type="component" value="Unassembled WGS sequence"/>
</dbReference>
<reference evidence="3" key="1">
    <citation type="journal article" date="2019" name="Int. J. Syst. Evol. Microbiol.">
        <title>The Global Catalogue of Microorganisms (GCM) 10K type strain sequencing project: providing services to taxonomists for standard genome sequencing and annotation.</title>
        <authorList>
            <consortium name="The Broad Institute Genomics Platform"/>
            <consortium name="The Broad Institute Genome Sequencing Center for Infectious Disease"/>
            <person name="Wu L."/>
            <person name="Ma J."/>
        </authorList>
    </citation>
    <scope>NUCLEOTIDE SEQUENCE [LARGE SCALE GENOMIC DNA]</scope>
    <source>
        <strain evidence="3">NBRC 111146</strain>
    </source>
</reference>